<dbReference type="Proteomes" id="UP000023152">
    <property type="component" value="Unassembled WGS sequence"/>
</dbReference>
<dbReference type="InterPro" id="IPR011009">
    <property type="entry name" value="Kinase-like_dom_sf"/>
</dbReference>
<dbReference type="GO" id="GO:0048015">
    <property type="term" value="P:phosphatidylinositol-mediated signaling"/>
    <property type="evidence" value="ECO:0007669"/>
    <property type="project" value="TreeGrafter"/>
</dbReference>
<evidence type="ECO:0000313" key="5">
    <source>
        <dbReference type="Proteomes" id="UP000023152"/>
    </source>
</evidence>
<accession>X6NF39</accession>
<evidence type="ECO:0000256" key="2">
    <source>
        <dbReference type="ARBA" id="ARBA00022777"/>
    </source>
</evidence>
<dbReference type="GO" id="GO:0052742">
    <property type="term" value="F:phosphatidylinositol kinase activity"/>
    <property type="evidence" value="ECO:0007669"/>
    <property type="project" value="TreeGrafter"/>
</dbReference>
<dbReference type="InterPro" id="IPR015433">
    <property type="entry name" value="PI3/4_kinase"/>
</dbReference>
<dbReference type="GO" id="GO:0016020">
    <property type="term" value="C:membrane"/>
    <property type="evidence" value="ECO:0007669"/>
    <property type="project" value="TreeGrafter"/>
</dbReference>
<keyword evidence="1" id="KW-0808">Transferase</keyword>
<dbReference type="SUPFAM" id="SSF56112">
    <property type="entry name" value="Protein kinase-like (PK-like)"/>
    <property type="match status" value="1"/>
</dbReference>
<dbReference type="InterPro" id="IPR036940">
    <property type="entry name" value="PI3/4_kinase_cat_sf"/>
</dbReference>
<comment type="caution">
    <text evidence="4">The sequence shown here is derived from an EMBL/GenBank/DDBJ whole genome shotgun (WGS) entry which is preliminary data.</text>
</comment>
<evidence type="ECO:0000256" key="1">
    <source>
        <dbReference type="ARBA" id="ARBA00022679"/>
    </source>
</evidence>
<reference evidence="4 5" key="1">
    <citation type="journal article" date="2013" name="Curr. Biol.">
        <title>The Genome of the Foraminiferan Reticulomyxa filosa.</title>
        <authorList>
            <person name="Glockner G."/>
            <person name="Hulsmann N."/>
            <person name="Schleicher M."/>
            <person name="Noegel A.A."/>
            <person name="Eichinger L."/>
            <person name="Gallinger C."/>
            <person name="Pawlowski J."/>
            <person name="Sierra R."/>
            <person name="Euteneuer U."/>
            <person name="Pillet L."/>
            <person name="Moustafa A."/>
            <person name="Platzer M."/>
            <person name="Groth M."/>
            <person name="Szafranski K."/>
            <person name="Schliwa M."/>
        </authorList>
    </citation>
    <scope>NUCLEOTIDE SEQUENCE [LARGE SCALE GENOMIC DNA]</scope>
</reference>
<evidence type="ECO:0000313" key="4">
    <source>
        <dbReference type="EMBL" id="ETO24915.1"/>
    </source>
</evidence>
<name>X6NF39_RETFI</name>
<dbReference type="AlphaFoldDB" id="X6NF39"/>
<keyword evidence="3" id="KW-1133">Transmembrane helix</keyword>
<dbReference type="PANTHER" id="PTHR10048">
    <property type="entry name" value="PHOSPHATIDYLINOSITOL KINASE"/>
    <property type="match status" value="1"/>
</dbReference>
<proteinExistence type="predicted"/>
<dbReference type="EMBL" id="ASPP01008872">
    <property type="protein sequence ID" value="ETO24915.1"/>
    <property type="molecule type" value="Genomic_DNA"/>
</dbReference>
<dbReference type="OrthoDB" id="67688at2759"/>
<keyword evidence="3" id="KW-0812">Transmembrane</keyword>
<feature type="transmembrane region" description="Helical" evidence="3">
    <location>
        <begin position="55"/>
        <end position="75"/>
    </location>
</feature>
<keyword evidence="2 4" id="KW-0418">Kinase</keyword>
<evidence type="ECO:0000256" key="3">
    <source>
        <dbReference type="SAM" id="Phobius"/>
    </source>
</evidence>
<sequence length="228" mass="27007">MFVCVYNQRFWLHRIDSKLQNFERFVLALGLQKKKSYIAAYVMGIRDRQLNQQKFIFLHIFSVCITGTINFYFLFYDNVLIQPDGTLFHIDFGYALGYFVYVCAHVYCVHLKKNQQYNDKLTIDTSKFAITSDLQQLMGDHWKEFLNISQQAYMILRKHFQELVDYTRLVFAFSYDVGQVEKFLHSQLQMDSDDEDAAKYIYDRLQKAPSKLKTKFKNGLHAIAQFSA</sequence>
<organism evidence="4 5">
    <name type="scientific">Reticulomyxa filosa</name>
    <dbReference type="NCBI Taxonomy" id="46433"/>
    <lineage>
        <taxon>Eukaryota</taxon>
        <taxon>Sar</taxon>
        <taxon>Rhizaria</taxon>
        <taxon>Retaria</taxon>
        <taxon>Foraminifera</taxon>
        <taxon>Monothalamids</taxon>
        <taxon>Reticulomyxidae</taxon>
        <taxon>Reticulomyxa</taxon>
    </lineage>
</organism>
<dbReference type="GO" id="GO:0005737">
    <property type="term" value="C:cytoplasm"/>
    <property type="evidence" value="ECO:0007669"/>
    <property type="project" value="TreeGrafter"/>
</dbReference>
<keyword evidence="5" id="KW-1185">Reference proteome</keyword>
<feature type="transmembrane region" description="Helical" evidence="3">
    <location>
        <begin position="87"/>
        <end position="108"/>
    </location>
</feature>
<protein>
    <submittedName>
        <fullName evidence="4">Phosphatidylinositol 3-kinase catalytic subunit gamma</fullName>
    </submittedName>
</protein>
<keyword evidence="3" id="KW-0472">Membrane</keyword>
<dbReference type="GO" id="GO:0046854">
    <property type="term" value="P:phosphatidylinositol phosphate biosynthetic process"/>
    <property type="evidence" value="ECO:0007669"/>
    <property type="project" value="InterPro"/>
</dbReference>
<gene>
    <name evidence="4" type="ORF">RFI_12242</name>
</gene>
<dbReference type="Gene3D" id="1.10.1070.11">
    <property type="entry name" value="Phosphatidylinositol 3-/4-kinase, catalytic domain"/>
    <property type="match status" value="1"/>
</dbReference>